<reference evidence="4" key="1">
    <citation type="journal article" date="2012" name="Science">
        <title>Fermentation, hydrogen, and sulfur metabolism in multiple uncultivated bacterial phyla.</title>
        <authorList>
            <person name="Wrighton K.C."/>
            <person name="Thomas B.C."/>
            <person name="Sharon I."/>
            <person name="Miller C.S."/>
            <person name="Castelle C.J."/>
            <person name="VerBerkmoes N.C."/>
            <person name="Wilkins M.J."/>
            <person name="Hettich R.L."/>
            <person name="Lipton M.S."/>
            <person name="Williams K.H."/>
            <person name="Long P.E."/>
            <person name="Banfield J.F."/>
        </authorList>
    </citation>
    <scope>NUCLEOTIDE SEQUENCE [LARGE SCALE GENOMIC DNA]</scope>
</reference>
<dbReference type="EMBL" id="AMFJ01000983">
    <property type="protein sequence ID" value="EKE26019.1"/>
    <property type="molecule type" value="Genomic_DNA"/>
</dbReference>
<dbReference type="PANTHER" id="PTHR30308">
    <property type="entry name" value="TMRNA-BINDING COMPONENT OF TRANS-TRANSLATION TAGGING COMPLEX"/>
    <property type="match status" value="1"/>
</dbReference>
<dbReference type="Gene3D" id="2.40.280.10">
    <property type="match status" value="1"/>
</dbReference>
<dbReference type="NCBIfam" id="TIGR00086">
    <property type="entry name" value="smpB"/>
    <property type="match status" value="1"/>
</dbReference>
<protein>
    <recommendedName>
        <fullName evidence="3">SsrA-binding protein</fullName>
    </recommendedName>
    <alternativeName>
        <fullName evidence="3">Small protein B</fullName>
    </alternativeName>
</protein>
<keyword evidence="1 3" id="KW-0963">Cytoplasm</keyword>
<comment type="function">
    <text evidence="3">Required for rescue of stalled ribosomes mediated by trans-translation. Binds to transfer-messenger RNA (tmRNA), required for stable association of tmRNA with ribosomes. tmRNA and SmpB together mimic tRNA shape, replacing the anticodon stem-loop with SmpB. tmRNA is encoded by the ssrA gene; the 2 termini fold to resemble tRNA(Ala) and it encodes a 'tag peptide', a short internal open reading frame. During trans-translation Ala-aminoacylated tmRNA acts like a tRNA, entering the A-site of stalled ribosomes, displacing the stalled mRNA. The ribosome then switches to translate the ORF on the tmRNA; the nascent peptide is terminated with the 'tag peptide' encoded by the tmRNA and targeted for degradation. The ribosome is freed to recommence translation, which seems to be the essential function of trans-translation.</text>
</comment>
<keyword evidence="2 3" id="KW-0694">RNA-binding</keyword>
<comment type="similarity">
    <text evidence="3">Belongs to the SmpB family.</text>
</comment>
<dbReference type="GO" id="GO:0070929">
    <property type="term" value="P:trans-translation"/>
    <property type="evidence" value="ECO:0007669"/>
    <property type="project" value="UniProtKB-UniRule"/>
</dbReference>
<evidence type="ECO:0000256" key="3">
    <source>
        <dbReference type="HAMAP-Rule" id="MF_00023"/>
    </source>
</evidence>
<dbReference type="CDD" id="cd09294">
    <property type="entry name" value="SmpB"/>
    <property type="match status" value="1"/>
</dbReference>
<dbReference type="NCBIfam" id="NF003843">
    <property type="entry name" value="PRK05422.1"/>
    <property type="match status" value="1"/>
</dbReference>
<comment type="subcellular location">
    <subcellularLocation>
        <location evidence="3">Cytoplasm</location>
    </subcellularLocation>
    <text evidence="3">The tmRNA-SmpB complex associates with stalled 70S ribosomes.</text>
</comment>
<dbReference type="InterPro" id="IPR000037">
    <property type="entry name" value="SsrA-bd_prot"/>
</dbReference>
<sequence>MNTTKKTIKIESLLKNKKAFFDYEFIKEFEVWIELLWYEVKSVKASHVNLKWSFITIREWNLYIQKFHISPYKMLPNKSIVDPLRERKLFLHKSEIFYLDQKLKEKWFTLIPVEVYTKWNLIKLRIALAKGKKLYEKKQIIKEREIDKSAKIEASKFLR</sequence>
<evidence type="ECO:0000256" key="2">
    <source>
        <dbReference type="ARBA" id="ARBA00022884"/>
    </source>
</evidence>
<proteinExistence type="inferred from homology"/>
<dbReference type="HAMAP" id="MF_00023">
    <property type="entry name" value="SmpB"/>
    <property type="match status" value="1"/>
</dbReference>
<comment type="caution">
    <text evidence="4">The sequence shown here is derived from an EMBL/GenBank/DDBJ whole genome shotgun (WGS) entry which is preliminary data.</text>
</comment>
<dbReference type="GO" id="GO:0005829">
    <property type="term" value="C:cytosol"/>
    <property type="evidence" value="ECO:0007669"/>
    <property type="project" value="TreeGrafter"/>
</dbReference>
<dbReference type="GO" id="GO:0003723">
    <property type="term" value="F:RNA binding"/>
    <property type="evidence" value="ECO:0007669"/>
    <property type="project" value="UniProtKB-UniRule"/>
</dbReference>
<dbReference type="GO" id="GO:0070930">
    <property type="term" value="P:trans-translation-dependent protein tagging"/>
    <property type="evidence" value="ECO:0007669"/>
    <property type="project" value="TreeGrafter"/>
</dbReference>
<gene>
    <name evidence="3 4" type="primary">smpB</name>
    <name evidence="4" type="ORF">ACD_4C00467G0003</name>
</gene>
<accession>K2G7G5</accession>
<dbReference type="AlphaFoldDB" id="K2G7G5"/>
<dbReference type="Pfam" id="PF01668">
    <property type="entry name" value="SmpB"/>
    <property type="match status" value="1"/>
</dbReference>
<dbReference type="InterPro" id="IPR023620">
    <property type="entry name" value="SmpB"/>
</dbReference>
<name>K2G7G5_9BACT</name>
<dbReference type="SUPFAM" id="SSF74982">
    <property type="entry name" value="Small protein B (SmpB)"/>
    <property type="match status" value="1"/>
</dbReference>
<organism evidence="4">
    <name type="scientific">uncultured bacterium</name>
    <name type="common">gcode 4</name>
    <dbReference type="NCBI Taxonomy" id="1234023"/>
    <lineage>
        <taxon>Bacteria</taxon>
        <taxon>environmental samples</taxon>
    </lineage>
</organism>
<evidence type="ECO:0000313" key="4">
    <source>
        <dbReference type="EMBL" id="EKE26019.1"/>
    </source>
</evidence>
<evidence type="ECO:0000256" key="1">
    <source>
        <dbReference type="ARBA" id="ARBA00022490"/>
    </source>
</evidence>
<dbReference type="PANTHER" id="PTHR30308:SF2">
    <property type="entry name" value="SSRA-BINDING PROTEIN"/>
    <property type="match status" value="1"/>
</dbReference>